<dbReference type="InterPro" id="IPR050074">
    <property type="entry name" value="DHO_dehydrogenase"/>
</dbReference>
<comment type="subcellular location">
    <subcellularLocation>
        <location evidence="3">Membrane</location>
    </subcellularLocation>
</comment>
<evidence type="ECO:0000256" key="3">
    <source>
        <dbReference type="ARBA" id="ARBA00004370"/>
    </source>
</evidence>
<evidence type="ECO:0000256" key="14">
    <source>
        <dbReference type="NCBIfam" id="TIGR01036"/>
    </source>
</evidence>
<evidence type="ECO:0000256" key="6">
    <source>
        <dbReference type="ARBA" id="ARBA00012791"/>
    </source>
</evidence>
<sequence>MIGALFPLVRPVLHGLDAERAHDLTLRGLALMPPLRPGPDDTRLHVELLGRRFPNPVGLAAGFDKGALVPDAMLGLGFGFVEVGGVVPKPQPGNPRPRVFRLAGDGGVINRFGLNSEGLEVVERRLRARDGRPGIVGVNIGANKDSADRLSDYVACTTALAPACDFVTVNVSSPNTPGLRDLQGEAFLDELLARVVAARDAADPTTAVLLKIAPDITLDALDAITATAIRRGVQALVVSNTTIARPASLTEARLAGEAGGLSGRPLFAPSTRLLAETYLRVGTRLPLIGVGGIDSAEAAWTKVRAGASLLQLYSGLIYAGPGLVGAIKSGLVARMRAEGLDGLAAVVGRDAAALARSGTAA</sequence>
<dbReference type="EC" id="1.3.5.2" evidence="6 14"/>
<keyword evidence="12" id="KW-0472">Membrane</keyword>
<dbReference type="PROSITE" id="PS00912">
    <property type="entry name" value="DHODEHASE_2"/>
    <property type="match status" value="1"/>
</dbReference>
<feature type="domain" description="Dihydroorotate dehydrogenase catalytic" evidence="15">
    <location>
        <begin position="44"/>
        <end position="335"/>
    </location>
</feature>
<evidence type="ECO:0000256" key="12">
    <source>
        <dbReference type="ARBA" id="ARBA00023136"/>
    </source>
</evidence>
<evidence type="ECO:0000256" key="10">
    <source>
        <dbReference type="ARBA" id="ARBA00022975"/>
    </source>
</evidence>
<dbReference type="InterPro" id="IPR013785">
    <property type="entry name" value="Aldolase_TIM"/>
</dbReference>
<evidence type="ECO:0000256" key="9">
    <source>
        <dbReference type="ARBA" id="ARBA00022643"/>
    </source>
</evidence>
<dbReference type="NCBIfam" id="NF003652">
    <property type="entry name" value="PRK05286.2-5"/>
    <property type="match status" value="1"/>
</dbReference>
<comment type="pathway">
    <text evidence="4">Pyrimidine metabolism; UMP biosynthesis via de novo pathway; orotate from (S)-dihydroorotate (quinone route): step 1/1.</text>
</comment>
<evidence type="ECO:0000256" key="4">
    <source>
        <dbReference type="ARBA" id="ARBA00005161"/>
    </source>
</evidence>
<dbReference type="NCBIfam" id="NF003645">
    <property type="entry name" value="PRK05286.1-2"/>
    <property type="match status" value="1"/>
</dbReference>
<reference evidence="16" key="2">
    <citation type="submission" date="2021-08" db="EMBL/GenBank/DDBJ databases">
        <authorList>
            <person name="Tani A."/>
            <person name="Ola A."/>
            <person name="Ogura Y."/>
            <person name="Katsura K."/>
            <person name="Hayashi T."/>
        </authorList>
    </citation>
    <scope>NUCLEOTIDE SEQUENCE</scope>
    <source>
        <strain evidence="16">DSM 23632</strain>
    </source>
</reference>
<dbReference type="Proteomes" id="UP001055057">
    <property type="component" value="Unassembled WGS sequence"/>
</dbReference>
<evidence type="ECO:0000256" key="8">
    <source>
        <dbReference type="ARBA" id="ARBA00022630"/>
    </source>
</evidence>
<comment type="function">
    <text evidence="2">Catalyzes the conversion of dihydroorotate to orotate with quinone as electron acceptor.</text>
</comment>
<organism evidence="16 17">
    <name type="scientific">Methylobacterium trifolii</name>
    <dbReference type="NCBI Taxonomy" id="1003092"/>
    <lineage>
        <taxon>Bacteria</taxon>
        <taxon>Pseudomonadati</taxon>
        <taxon>Pseudomonadota</taxon>
        <taxon>Alphaproteobacteria</taxon>
        <taxon>Hyphomicrobiales</taxon>
        <taxon>Methylobacteriaceae</taxon>
        <taxon>Methylobacterium</taxon>
    </lineage>
</organism>
<comment type="catalytic activity">
    <reaction evidence="13">
        <text>(S)-dihydroorotate + a quinone = orotate + a quinol</text>
        <dbReference type="Rhea" id="RHEA:30187"/>
        <dbReference type="ChEBI" id="CHEBI:24646"/>
        <dbReference type="ChEBI" id="CHEBI:30839"/>
        <dbReference type="ChEBI" id="CHEBI:30864"/>
        <dbReference type="ChEBI" id="CHEBI:132124"/>
        <dbReference type="EC" id="1.3.5.2"/>
    </reaction>
</comment>
<dbReference type="InterPro" id="IPR005719">
    <property type="entry name" value="Dihydroorotate_DH_2"/>
</dbReference>
<evidence type="ECO:0000256" key="5">
    <source>
        <dbReference type="ARBA" id="ARBA00005359"/>
    </source>
</evidence>
<name>A0ABQ4TTS2_9HYPH</name>
<comment type="similarity">
    <text evidence="5">Belongs to the dihydroorotate dehydrogenase family. Type 2 subfamily.</text>
</comment>
<comment type="cofactor">
    <cofactor evidence="1">
        <name>FMN</name>
        <dbReference type="ChEBI" id="CHEBI:58210"/>
    </cofactor>
</comment>
<dbReference type="InterPro" id="IPR005720">
    <property type="entry name" value="Dihydroorotate_DH_cat"/>
</dbReference>
<proteinExistence type="inferred from homology"/>
<keyword evidence="11" id="KW-0560">Oxidoreductase</keyword>
<dbReference type="SUPFAM" id="SSF51395">
    <property type="entry name" value="FMN-linked oxidoreductases"/>
    <property type="match status" value="1"/>
</dbReference>
<accession>A0ABQ4TTS2</accession>
<evidence type="ECO:0000256" key="2">
    <source>
        <dbReference type="ARBA" id="ARBA00003125"/>
    </source>
</evidence>
<dbReference type="Pfam" id="PF01180">
    <property type="entry name" value="DHO_dh"/>
    <property type="match status" value="1"/>
</dbReference>
<dbReference type="CDD" id="cd04738">
    <property type="entry name" value="DHOD_2_like"/>
    <property type="match status" value="1"/>
</dbReference>
<dbReference type="PANTHER" id="PTHR48109:SF4">
    <property type="entry name" value="DIHYDROOROTATE DEHYDROGENASE (QUINONE), MITOCHONDRIAL"/>
    <property type="match status" value="1"/>
</dbReference>
<dbReference type="NCBIfam" id="TIGR01036">
    <property type="entry name" value="pyrD_sub2"/>
    <property type="match status" value="1"/>
</dbReference>
<keyword evidence="8" id="KW-0285">Flavoprotein</keyword>
<comment type="caution">
    <text evidence="16">The sequence shown here is derived from an EMBL/GenBank/DDBJ whole genome shotgun (WGS) entry which is preliminary data.</text>
</comment>
<evidence type="ECO:0000256" key="11">
    <source>
        <dbReference type="ARBA" id="ARBA00023002"/>
    </source>
</evidence>
<protein>
    <recommendedName>
        <fullName evidence="7 14">Dihydroorotate dehydrogenase (quinone)</fullName>
        <ecNumber evidence="6 14">1.3.5.2</ecNumber>
    </recommendedName>
</protein>
<gene>
    <name evidence="16" type="primary">pyrD</name>
    <name evidence="16" type="ORF">MPOCJGCO_0161</name>
</gene>
<reference evidence="16" key="1">
    <citation type="journal article" date="2021" name="Front. Microbiol.">
        <title>Comprehensive Comparative Genomics and Phenotyping of Methylobacterium Species.</title>
        <authorList>
            <person name="Alessa O."/>
            <person name="Ogura Y."/>
            <person name="Fujitani Y."/>
            <person name="Takami H."/>
            <person name="Hayashi T."/>
            <person name="Sahin N."/>
            <person name="Tani A."/>
        </authorList>
    </citation>
    <scope>NUCLEOTIDE SEQUENCE</scope>
    <source>
        <strain evidence="16">DSM 23632</strain>
    </source>
</reference>
<evidence type="ECO:0000256" key="7">
    <source>
        <dbReference type="ARBA" id="ARBA00018366"/>
    </source>
</evidence>
<evidence type="ECO:0000313" key="16">
    <source>
        <dbReference type="EMBL" id="GJE58083.1"/>
    </source>
</evidence>
<keyword evidence="17" id="KW-1185">Reference proteome</keyword>
<keyword evidence="10" id="KW-0665">Pyrimidine biosynthesis</keyword>
<dbReference type="EMBL" id="BPRB01000009">
    <property type="protein sequence ID" value="GJE58083.1"/>
    <property type="molecule type" value="Genomic_DNA"/>
</dbReference>
<evidence type="ECO:0000313" key="17">
    <source>
        <dbReference type="Proteomes" id="UP001055057"/>
    </source>
</evidence>
<dbReference type="InterPro" id="IPR001295">
    <property type="entry name" value="Dihydroorotate_DH_CS"/>
</dbReference>
<evidence type="ECO:0000256" key="13">
    <source>
        <dbReference type="ARBA" id="ARBA00048639"/>
    </source>
</evidence>
<dbReference type="Gene3D" id="3.20.20.70">
    <property type="entry name" value="Aldolase class I"/>
    <property type="match status" value="1"/>
</dbReference>
<evidence type="ECO:0000256" key="1">
    <source>
        <dbReference type="ARBA" id="ARBA00001917"/>
    </source>
</evidence>
<evidence type="ECO:0000259" key="15">
    <source>
        <dbReference type="Pfam" id="PF01180"/>
    </source>
</evidence>
<keyword evidence="9" id="KW-0288">FMN</keyword>
<dbReference type="RefSeq" id="WP_238180721.1">
    <property type="nucleotide sequence ID" value="NZ_BPRB01000009.1"/>
</dbReference>
<dbReference type="PANTHER" id="PTHR48109">
    <property type="entry name" value="DIHYDROOROTATE DEHYDROGENASE (QUINONE), MITOCHONDRIAL-RELATED"/>
    <property type="match status" value="1"/>
</dbReference>